<dbReference type="PROSITE" id="PS50888">
    <property type="entry name" value="BHLH"/>
    <property type="match status" value="1"/>
</dbReference>
<dbReference type="GO" id="GO:0000785">
    <property type="term" value="C:chromatin"/>
    <property type="evidence" value="ECO:0007669"/>
    <property type="project" value="TreeGrafter"/>
</dbReference>
<dbReference type="Gene3D" id="4.10.280.10">
    <property type="entry name" value="Helix-loop-helix DNA-binding domain"/>
    <property type="match status" value="1"/>
</dbReference>
<dbReference type="EMBL" id="CADEPM010000006">
    <property type="protein sequence ID" value="CAB3407207.1"/>
    <property type="molecule type" value="Genomic_DNA"/>
</dbReference>
<evidence type="ECO:0000256" key="3">
    <source>
        <dbReference type="ARBA" id="ARBA00023125"/>
    </source>
</evidence>
<dbReference type="SMART" id="SM00353">
    <property type="entry name" value="HLH"/>
    <property type="match status" value="1"/>
</dbReference>
<dbReference type="AlphaFoldDB" id="A0A8S1F8G6"/>
<evidence type="ECO:0000313" key="8">
    <source>
        <dbReference type="EMBL" id="CAB3407207.1"/>
    </source>
</evidence>
<dbReference type="GO" id="GO:0046983">
    <property type="term" value="F:protein dimerization activity"/>
    <property type="evidence" value="ECO:0007669"/>
    <property type="project" value="InterPro"/>
</dbReference>
<feature type="compositionally biased region" description="Low complexity" evidence="6">
    <location>
        <begin position="1"/>
        <end position="11"/>
    </location>
</feature>
<dbReference type="Pfam" id="PF00010">
    <property type="entry name" value="HLH"/>
    <property type="match status" value="1"/>
</dbReference>
<dbReference type="CDD" id="cd18943">
    <property type="entry name" value="bHLH_E-protein_E47-like"/>
    <property type="match status" value="1"/>
</dbReference>
<feature type="region of interest" description="Disordered" evidence="6">
    <location>
        <begin position="59"/>
        <end position="91"/>
    </location>
</feature>
<gene>
    <name evidence="8" type="ORF">CBOVIS_LOCUS9169</name>
</gene>
<evidence type="ECO:0000313" key="9">
    <source>
        <dbReference type="Proteomes" id="UP000494206"/>
    </source>
</evidence>
<dbReference type="GO" id="GO:0000981">
    <property type="term" value="F:DNA-binding transcription factor activity, RNA polymerase II-specific"/>
    <property type="evidence" value="ECO:0007669"/>
    <property type="project" value="TreeGrafter"/>
</dbReference>
<dbReference type="GO" id="GO:0000978">
    <property type="term" value="F:RNA polymerase II cis-regulatory region sequence-specific DNA binding"/>
    <property type="evidence" value="ECO:0007669"/>
    <property type="project" value="TreeGrafter"/>
</dbReference>
<proteinExistence type="predicted"/>
<keyword evidence="4" id="KW-0804">Transcription</keyword>
<dbReference type="InterPro" id="IPR051098">
    <property type="entry name" value="NeuroDiff_E-box_TFs"/>
</dbReference>
<evidence type="ECO:0000256" key="6">
    <source>
        <dbReference type="SAM" id="MobiDB-lite"/>
    </source>
</evidence>
<feature type="compositionally biased region" description="Low complexity" evidence="6">
    <location>
        <begin position="209"/>
        <end position="236"/>
    </location>
</feature>
<keyword evidence="5" id="KW-0539">Nucleus</keyword>
<comment type="caution">
    <text evidence="8">The sequence shown here is derived from an EMBL/GenBank/DDBJ whole genome shotgun (WGS) entry which is preliminary data.</text>
</comment>
<comment type="subcellular location">
    <subcellularLocation>
        <location evidence="1">Nucleus</location>
    </subcellularLocation>
</comment>
<evidence type="ECO:0000256" key="1">
    <source>
        <dbReference type="ARBA" id="ARBA00004123"/>
    </source>
</evidence>
<organism evidence="8 9">
    <name type="scientific">Caenorhabditis bovis</name>
    <dbReference type="NCBI Taxonomy" id="2654633"/>
    <lineage>
        <taxon>Eukaryota</taxon>
        <taxon>Metazoa</taxon>
        <taxon>Ecdysozoa</taxon>
        <taxon>Nematoda</taxon>
        <taxon>Chromadorea</taxon>
        <taxon>Rhabditida</taxon>
        <taxon>Rhabditina</taxon>
        <taxon>Rhabditomorpha</taxon>
        <taxon>Rhabditoidea</taxon>
        <taxon>Rhabditidae</taxon>
        <taxon>Peloderinae</taxon>
        <taxon>Caenorhabditis</taxon>
    </lineage>
</organism>
<name>A0A8S1F8G6_9PELO</name>
<feature type="domain" description="BHLH" evidence="7">
    <location>
        <begin position="243"/>
        <end position="298"/>
    </location>
</feature>
<accession>A0A8S1F8G6</accession>
<dbReference type="InterPro" id="IPR011598">
    <property type="entry name" value="bHLH_dom"/>
</dbReference>
<keyword evidence="2" id="KW-0805">Transcription regulation</keyword>
<dbReference type="OrthoDB" id="10034090at2759"/>
<feature type="compositionally biased region" description="Basic and acidic residues" evidence="6">
    <location>
        <begin position="237"/>
        <end position="256"/>
    </location>
</feature>
<dbReference type="PANTHER" id="PTHR11793:SF13">
    <property type="entry name" value="PROTEIN DAUGHTERLESS"/>
    <property type="match status" value="1"/>
</dbReference>
<dbReference type="PANTHER" id="PTHR11793">
    <property type="entry name" value="BASIC HELIX-LOOP-HELIX TRANSCRIPTION FACTOR"/>
    <property type="match status" value="1"/>
</dbReference>
<feature type="region of interest" description="Disordered" evidence="6">
    <location>
        <begin position="178"/>
        <end position="256"/>
    </location>
</feature>
<feature type="region of interest" description="Disordered" evidence="6">
    <location>
        <begin position="1"/>
        <end position="26"/>
    </location>
</feature>
<keyword evidence="9" id="KW-1185">Reference proteome</keyword>
<dbReference type="InterPro" id="IPR036638">
    <property type="entry name" value="HLH_DNA-bd_sf"/>
</dbReference>
<evidence type="ECO:0000256" key="4">
    <source>
        <dbReference type="ARBA" id="ARBA00023163"/>
    </source>
</evidence>
<evidence type="ECO:0000256" key="5">
    <source>
        <dbReference type="ARBA" id="ARBA00023242"/>
    </source>
</evidence>
<dbReference type="GO" id="GO:0005634">
    <property type="term" value="C:nucleus"/>
    <property type="evidence" value="ECO:0007669"/>
    <property type="project" value="UniProtKB-SubCell"/>
</dbReference>
<evidence type="ECO:0000259" key="7">
    <source>
        <dbReference type="PROSITE" id="PS50888"/>
    </source>
</evidence>
<dbReference type="GO" id="GO:0005667">
    <property type="term" value="C:transcription regulator complex"/>
    <property type="evidence" value="ECO:0007669"/>
    <property type="project" value="TreeGrafter"/>
</dbReference>
<protein>
    <recommendedName>
        <fullName evidence="7">BHLH domain-containing protein</fullName>
    </recommendedName>
</protein>
<keyword evidence="3" id="KW-0238">DNA-binding</keyword>
<sequence length="316" mass="34028">MASENSSGSGSALLPPLQVPPTQMSEDYSRYALDPTVPIPDYWSTGLYPTYPVNELSYQYPQATQASTSDPANPPSVPAVDPITPPDSTELKPVATSAAEIPPQSAYDAWNTSYGYMQDVKPPIPSSSTAYTPQAMMTPAYPSYSAYPPMTSPFYPGPSGPSSTMYPGMSPAFPGGYAPPTGMVMADHSRSRSEKPGSSNRNSSRKRPGASSSAGSSAAPPARHSSSSRMSDNGSVSDERDTDRRSQNNARERVRVRDINDAFKQLGEMVGQHNPSKADKSRTKLGILHEAVTIIMQLEEQVRQRNMEPKAMVALK</sequence>
<dbReference type="SUPFAM" id="SSF47459">
    <property type="entry name" value="HLH, helix-loop-helix DNA-binding domain"/>
    <property type="match status" value="1"/>
</dbReference>
<reference evidence="8 9" key="1">
    <citation type="submission" date="2020-04" db="EMBL/GenBank/DDBJ databases">
        <authorList>
            <person name="Laetsch R D."/>
            <person name="Stevens L."/>
            <person name="Kumar S."/>
            <person name="Blaxter L. M."/>
        </authorList>
    </citation>
    <scope>NUCLEOTIDE SEQUENCE [LARGE SCALE GENOMIC DNA]</scope>
</reference>
<evidence type="ECO:0000256" key="2">
    <source>
        <dbReference type="ARBA" id="ARBA00023015"/>
    </source>
</evidence>
<feature type="compositionally biased region" description="Polar residues" evidence="6">
    <location>
        <begin position="59"/>
        <end position="71"/>
    </location>
</feature>
<dbReference type="Proteomes" id="UP000494206">
    <property type="component" value="Unassembled WGS sequence"/>
</dbReference>